<organism evidence="1 2">
    <name type="scientific">Plasmodium falciparum (isolate Palo Alto / Uganda)</name>
    <dbReference type="NCBI Taxonomy" id="57270"/>
    <lineage>
        <taxon>Eukaryota</taxon>
        <taxon>Sar</taxon>
        <taxon>Alveolata</taxon>
        <taxon>Apicomplexa</taxon>
        <taxon>Aconoidasida</taxon>
        <taxon>Haemosporida</taxon>
        <taxon>Plasmodiidae</taxon>
        <taxon>Plasmodium</taxon>
        <taxon>Plasmodium (Laverania)</taxon>
    </lineage>
</organism>
<evidence type="ECO:0000313" key="2">
    <source>
        <dbReference type="Proteomes" id="UP000019103"/>
    </source>
</evidence>
<gene>
    <name evidence="1" type="ORF">PFUGPA_04857</name>
</gene>
<sequence>MLLISYIIYYICELDLLKNVEEIVKKKDQYYNELLKKNEIIKSLNINLNNITKSVADMKKSIIENENKSRALLMELSKKDSILKDMEKKILLMKGKEKEFEIERAKIMELLKDNGKKGRT</sequence>
<dbReference type="EMBL" id="KI927386">
    <property type="protein sequence ID" value="ETW53229.1"/>
    <property type="molecule type" value="Genomic_DNA"/>
</dbReference>
<reference evidence="1 2" key="2">
    <citation type="submission" date="2013-02" db="EMBL/GenBank/DDBJ databases">
        <title>The Genome Sequence of Plasmodium falciparum Palo Alto/Uganda.</title>
        <authorList>
            <consortium name="The Broad Institute Genome Sequencing Platform"/>
            <consortium name="The Broad Institute Genome Sequencing Center for Infectious Disease"/>
            <person name="Neafsey D."/>
            <person name="Cheeseman I."/>
            <person name="Volkman S."/>
            <person name="Adams J."/>
            <person name="Walker B."/>
            <person name="Young S.K."/>
            <person name="Zeng Q."/>
            <person name="Gargeya S."/>
            <person name="Fitzgerald M."/>
            <person name="Haas B."/>
            <person name="Abouelleil A."/>
            <person name="Alvarado L."/>
            <person name="Arachchi H.M."/>
            <person name="Berlin A.M."/>
            <person name="Chapman S.B."/>
            <person name="Dewar J."/>
            <person name="Goldberg J."/>
            <person name="Griggs A."/>
            <person name="Gujja S."/>
            <person name="Hansen M."/>
            <person name="Howarth C."/>
            <person name="Imamovic A."/>
            <person name="Larimer J."/>
            <person name="McCowan C."/>
            <person name="Murphy C."/>
            <person name="Neiman D."/>
            <person name="Pearson M."/>
            <person name="Priest M."/>
            <person name="Roberts A."/>
            <person name="Saif S."/>
            <person name="Shea T."/>
            <person name="Sisk P."/>
            <person name="Sykes S."/>
            <person name="Wortman J."/>
            <person name="Nusbaum C."/>
            <person name="Birren B."/>
        </authorList>
    </citation>
    <scope>NUCLEOTIDE SEQUENCE [LARGE SCALE GENOMIC DNA]</scope>
    <source>
        <strain evidence="1 2">Palo Alto/Uganda</strain>
    </source>
</reference>
<protein>
    <submittedName>
        <fullName evidence="1">Uncharacterized protein</fullName>
    </submittedName>
</protein>
<dbReference type="AlphaFoldDB" id="W4ITV0"/>
<evidence type="ECO:0000313" key="1">
    <source>
        <dbReference type="EMBL" id="ETW53229.1"/>
    </source>
</evidence>
<name>W4ITV0_PLAFP</name>
<accession>W4ITV0</accession>
<proteinExistence type="predicted"/>
<dbReference type="Proteomes" id="UP000019103">
    <property type="component" value="Unassembled WGS sequence"/>
</dbReference>
<reference evidence="1 2" key="1">
    <citation type="submission" date="2013-02" db="EMBL/GenBank/DDBJ databases">
        <title>The Genome Annotation of Plasmodium falciparum Palo Alto/Uganda.</title>
        <authorList>
            <consortium name="The Broad Institute Genome Sequencing Platform"/>
            <consortium name="The Broad Institute Genome Sequencing Center for Infectious Disease"/>
            <person name="Neafsey D."/>
            <person name="Hoffman S."/>
            <person name="Volkman S."/>
            <person name="Rosenthal P."/>
            <person name="Walker B."/>
            <person name="Young S.K."/>
            <person name="Zeng Q."/>
            <person name="Gargeya S."/>
            <person name="Fitzgerald M."/>
            <person name="Haas B."/>
            <person name="Abouelleil A."/>
            <person name="Allen A.W."/>
            <person name="Alvarado L."/>
            <person name="Arachchi H.M."/>
            <person name="Berlin A.M."/>
            <person name="Chapman S.B."/>
            <person name="Gainer-Dewar J."/>
            <person name="Goldberg J."/>
            <person name="Griggs A."/>
            <person name="Gujja S."/>
            <person name="Hansen M."/>
            <person name="Howarth C."/>
            <person name="Imamovic A."/>
            <person name="Ireland A."/>
            <person name="Larimer J."/>
            <person name="McCowan C."/>
            <person name="Murphy C."/>
            <person name="Pearson M."/>
            <person name="Poon T.W."/>
            <person name="Priest M."/>
            <person name="Roberts A."/>
            <person name="Saif S."/>
            <person name="Shea T."/>
            <person name="Sisk P."/>
            <person name="Sykes S."/>
            <person name="Wortman J."/>
            <person name="Nusbaum C."/>
            <person name="Birren B."/>
        </authorList>
    </citation>
    <scope>NUCLEOTIDE SEQUENCE [LARGE SCALE GENOMIC DNA]</scope>
    <source>
        <strain evidence="1 2">Palo Alto/Uganda</strain>
    </source>
</reference>